<feature type="compositionally biased region" description="Low complexity" evidence="1">
    <location>
        <begin position="535"/>
        <end position="560"/>
    </location>
</feature>
<feature type="region of interest" description="Disordered" evidence="1">
    <location>
        <begin position="181"/>
        <end position="213"/>
    </location>
</feature>
<evidence type="ECO:0000259" key="3">
    <source>
        <dbReference type="Pfam" id="PF14364"/>
    </source>
</evidence>
<evidence type="ECO:0000313" key="4">
    <source>
        <dbReference type="EMBL" id="KAF4347855.1"/>
    </source>
</evidence>
<feature type="compositionally biased region" description="Polar residues" evidence="1">
    <location>
        <begin position="85"/>
        <end position="95"/>
    </location>
</feature>
<evidence type="ECO:0000256" key="1">
    <source>
        <dbReference type="SAM" id="MobiDB-lite"/>
    </source>
</evidence>
<feature type="region of interest" description="Disordered" evidence="1">
    <location>
        <begin position="85"/>
        <end position="114"/>
    </location>
</feature>
<dbReference type="EMBL" id="JAATIQ010000762">
    <property type="protein sequence ID" value="KAF4347855.1"/>
    <property type="molecule type" value="Genomic_DNA"/>
</dbReference>
<evidence type="ECO:0000313" key="5">
    <source>
        <dbReference type="Proteomes" id="UP000583929"/>
    </source>
</evidence>
<organism evidence="4 5">
    <name type="scientific">Cannabis sativa</name>
    <name type="common">Hemp</name>
    <name type="synonym">Marijuana</name>
    <dbReference type="NCBI Taxonomy" id="3483"/>
    <lineage>
        <taxon>Eukaryota</taxon>
        <taxon>Viridiplantae</taxon>
        <taxon>Streptophyta</taxon>
        <taxon>Embryophyta</taxon>
        <taxon>Tracheophyta</taxon>
        <taxon>Spermatophyta</taxon>
        <taxon>Magnoliopsida</taxon>
        <taxon>eudicotyledons</taxon>
        <taxon>Gunneridae</taxon>
        <taxon>Pentapetalae</taxon>
        <taxon>rosids</taxon>
        <taxon>fabids</taxon>
        <taxon>Rosales</taxon>
        <taxon>Cannabaceae</taxon>
        <taxon>Cannabis</taxon>
    </lineage>
</organism>
<keyword evidence="5" id="KW-1185">Reference proteome</keyword>
<feature type="transmembrane region" description="Helical" evidence="2">
    <location>
        <begin position="342"/>
        <end position="364"/>
    </location>
</feature>
<reference evidence="4 5" key="1">
    <citation type="journal article" date="2020" name="bioRxiv">
        <title>Sequence and annotation of 42 cannabis genomes reveals extensive copy number variation in cannabinoid synthesis and pathogen resistance genes.</title>
        <authorList>
            <person name="Mckernan K.J."/>
            <person name="Helbert Y."/>
            <person name="Kane L.T."/>
            <person name="Ebling H."/>
            <person name="Zhang L."/>
            <person name="Liu B."/>
            <person name="Eaton Z."/>
            <person name="Mclaughlin S."/>
            <person name="Kingan S."/>
            <person name="Baybayan P."/>
            <person name="Concepcion G."/>
            <person name="Jordan M."/>
            <person name="Riva A."/>
            <person name="Barbazuk W."/>
            <person name="Harkins T."/>
        </authorList>
    </citation>
    <scope>NUCLEOTIDE SEQUENCE [LARGE SCALE GENOMIC DNA]</scope>
    <source>
        <strain evidence="5">cv. Jamaican Lion 4</strain>
        <tissue evidence="4">Leaf</tissue>
    </source>
</reference>
<dbReference type="AlphaFoldDB" id="A0A7J6DP26"/>
<keyword evidence="2" id="KW-0812">Transmembrane</keyword>
<dbReference type="Pfam" id="PF05553">
    <property type="entry name" value="DUF761"/>
    <property type="match status" value="1"/>
</dbReference>
<feature type="transmembrane region" description="Helical" evidence="2">
    <location>
        <begin position="461"/>
        <end position="478"/>
    </location>
</feature>
<dbReference type="PANTHER" id="PTHR34368:SF2">
    <property type="entry name" value="ALKALINE PHYTOCERAMIDASE (APHC)"/>
    <property type="match status" value="1"/>
</dbReference>
<feature type="transmembrane region" description="Helical" evidence="2">
    <location>
        <begin position="432"/>
        <end position="449"/>
    </location>
</feature>
<feature type="transmembrane region" description="Helical" evidence="2">
    <location>
        <begin position="404"/>
        <end position="425"/>
    </location>
</feature>
<dbReference type="Proteomes" id="UP000583929">
    <property type="component" value="Unassembled WGS sequence"/>
</dbReference>
<feature type="transmembrane region" description="Helical" evidence="2">
    <location>
        <begin position="376"/>
        <end position="398"/>
    </location>
</feature>
<feature type="domain" description="DUF4408" evidence="3">
    <location>
        <begin position="10"/>
        <end position="42"/>
    </location>
</feature>
<dbReference type="InterPro" id="IPR025520">
    <property type="entry name" value="DUF4408"/>
</dbReference>
<feature type="transmembrane region" description="Helical" evidence="2">
    <location>
        <begin position="303"/>
        <end position="322"/>
    </location>
</feature>
<protein>
    <recommendedName>
        <fullName evidence="3">DUF4408 domain-containing protein</fullName>
    </recommendedName>
</protein>
<feature type="transmembrane region" description="Helical" evidence="2">
    <location>
        <begin position="20"/>
        <end position="38"/>
    </location>
</feature>
<accession>A0A7J6DP26</accession>
<proteinExistence type="predicted"/>
<keyword evidence="2" id="KW-1133">Transmembrane helix</keyword>
<dbReference type="Pfam" id="PF14364">
    <property type="entry name" value="DUF4408"/>
    <property type="match status" value="1"/>
</dbReference>
<gene>
    <name evidence="4" type="ORF">G4B88_030588</name>
</gene>
<dbReference type="InterPro" id="IPR008480">
    <property type="entry name" value="DUF761_pln"/>
</dbReference>
<keyword evidence="2" id="KW-0472">Membrane</keyword>
<evidence type="ECO:0000256" key="2">
    <source>
        <dbReference type="SAM" id="Phobius"/>
    </source>
</evidence>
<sequence length="787" mass="89054">MFEDSVSSIPTIWASINSWFTPTILFLFLNLMIATIFITSSLNTPKPNPNPNQQQQHHRLHPQLVRSPSVLQRLKSINFYTYRSQEPTTHFQKNPSDSDEEHTQTQTQTHLFRSPSVLQKLKSINLYSYLSPPQYQNPNQEQTHFEEHSKTLTNFDEEDTETLDQFDQSMDDVYSKLKNNGGAHVVRSNSDTKPSNGEAPPKLSKKMKKSASAKSAFSHFKEDDIVESRRPATVREGKAKVVEKDEEEEDEVDAKADDFINRFKQQLKLQRLDSIVRKRETEMVWLMNHHHQNHNQLWSKARIWAGTSLLWLIFMWVTPKISHSPKHHLFADMRNFLGVPSTLNVVTNFPFLVVGVLGFVLCVKGEFFNISLRGEVWGWALFYAGIIGVAFGSAYYHLKPCDDRVIWDTLPMMMAYSSLFSTCLIERVGEKIGLTFLFALMLAAFLSTAHERLYNDLRLCMMFQLIPSLAIPAMAFVYRPKYTHSRYWFWATASISKNIHSFSSQQAAAMIARVHPSSKPTATAATTTAPPPQPQAAINNPTAAKPAQLRQQPYRPQPQYRNRHNHRRRSNRNICCCCCFWTILLLLLLGLLAAIAAAAVYVLYHPNRPQFTVDSLRITKLNLTTSPDTSSSHLTTLFNITISSENPNNHLTFFYDAFTVTASATRGGDIQIGNGTIPAFISNKKNETSFRTIVAASQDLDTDSTAAIRSDLKKRNGLGLKIQMDTNVKVKMESLKSSKKVGIRVTCEGIKGVVAPPKGKKSSPVIASVSGAKCKVDLRIKIWKFTF</sequence>
<dbReference type="PANTHER" id="PTHR34368">
    <property type="entry name" value="OS01G0962200 PROTEIN"/>
    <property type="match status" value="1"/>
</dbReference>
<comment type="caution">
    <text evidence="4">The sequence shown here is derived from an EMBL/GenBank/DDBJ whole genome shotgun (WGS) entry which is preliminary data.</text>
</comment>
<name>A0A7J6DP26_CANSA</name>
<feature type="region of interest" description="Disordered" evidence="1">
    <location>
        <begin position="520"/>
        <end position="566"/>
    </location>
</feature>
<feature type="transmembrane region" description="Helical" evidence="2">
    <location>
        <begin position="573"/>
        <end position="604"/>
    </location>
</feature>